<dbReference type="PRINTS" id="PR00599">
    <property type="entry name" value="MAPEPTIDASE"/>
</dbReference>
<comment type="cofactor">
    <cofactor evidence="6">
        <name>Co(2+)</name>
        <dbReference type="ChEBI" id="CHEBI:48828"/>
    </cofactor>
    <cofactor evidence="6">
        <name>Zn(2+)</name>
        <dbReference type="ChEBI" id="CHEBI:29105"/>
    </cofactor>
    <cofactor evidence="6">
        <name>Mn(2+)</name>
        <dbReference type="ChEBI" id="CHEBI:29035"/>
    </cofactor>
    <cofactor evidence="6">
        <name>Fe(2+)</name>
        <dbReference type="ChEBI" id="CHEBI:29033"/>
    </cofactor>
    <text evidence="6">Binds 2 divalent metal cations per subunit. Has a high-affinity and a low affinity metal-binding site. The true nature of the physiological cofactor is under debate. The enzyme is active with cobalt, zinc, manganese or divalent iron ions. Most likely, methionine aminopeptidases function as mononuclear Fe(2+)-metalloproteases under physiological conditions, and the catalytically relevant metal-binding site has been assigned to the histidine-containing high-affinity site.</text>
</comment>
<dbReference type="PANTHER" id="PTHR43330">
    <property type="entry name" value="METHIONINE AMINOPEPTIDASE"/>
    <property type="match status" value="1"/>
</dbReference>
<name>A0A6P1MAT7_9BACT</name>
<dbReference type="GO" id="GO:0005829">
    <property type="term" value="C:cytosol"/>
    <property type="evidence" value="ECO:0007669"/>
    <property type="project" value="TreeGrafter"/>
</dbReference>
<dbReference type="RefSeq" id="WP_160626361.1">
    <property type="nucleotide sequence ID" value="NZ_CP047593.1"/>
</dbReference>
<dbReference type="EC" id="3.4.11.18" evidence="6 7"/>
<dbReference type="GO" id="GO:0004239">
    <property type="term" value="F:initiator methionyl aminopeptidase activity"/>
    <property type="evidence" value="ECO:0007669"/>
    <property type="project" value="UniProtKB-UniRule"/>
</dbReference>
<dbReference type="Proteomes" id="UP000464954">
    <property type="component" value="Chromosome"/>
</dbReference>
<dbReference type="InterPro" id="IPR001714">
    <property type="entry name" value="Pept_M24_MAP"/>
</dbReference>
<dbReference type="GO" id="GO:0006508">
    <property type="term" value="P:proteolysis"/>
    <property type="evidence" value="ECO:0007669"/>
    <property type="project" value="UniProtKB-KW"/>
</dbReference>
<dbReference type="PANTHER" id="PTHR43330:SF27">
    <property type="entry name" value="METHIONINE AMINOPEPTIDASE"/>
    <property type="match status" value="1"/>
</dbReference>
<gene>
    <name evidence="6 9" type="primary">map</name>
    <name evidence="9" type="ORF">GT409_01795</name>
</gene>
<feature type="binding site" evidence="6">
    <location>
        <position position="232"/>
    </location>
    <ligand>
        <name>a divalent metal cation</name>
        <dbReference type="ChEBI" id="CHEBI:60240"/>
        <label>2</label>
        <note>catalytic</note>
    </ligand>
</feature>
<dbReference type="Gene3D" id="3.90.230.10">
    <property type="entry name" value="Creatinase/methionine aminopeptidase superfamily"/>
    <property type="match status" value="1"/>
</dbReference>
<dbReference type="HAMAP" id="MF_01974">
    <property type="entry name" value="MetAP_1"/>
    <property type="match status" value="1"/>
</dbReference>
<feature type="binding site" evidence="6">
    <location>
        <position position="175"/>
    </location>
    <ligand>
        <name>substrate</name>
    </ligand>
</feature>
<protein>
    <recommendedName>
        <fullName evidence="6 7">Methionine aminopeptidase</fullName>
        <shortName evidence="6">MAP</shortName>
        <shortName evidence="6">MetAP</shortName>
        <ecNumber evidence="6 7">3.4.11.18</ecNumber>
    </recommendedName>
    <alternativeName>
        <fullName evidence="6">Peptidase M</fullName>
    </alternativeName>
</protein>
<evidence type="ECO:0000256" key="7">
    <source>
        <dbReference type="RuleBase" id="RU003653"/>
    </source>
</evidence>
<dbReference type="EMBL" id="CP047593">
    <property type="protein sequence ID" value="QHI68235.1"/>
    <property type="molecule type" value="Genomic_DNA"/>
</dbReference>
<evidence type="ECO:0000256" key="2">
    <source>
        <dbReference type="ARBA" id="ARBA00022438"/>
    </source>
</evidence>
<feature type="binding site" evidence="6">
    <location>
        <position position="232"/>
    </location>
    <ligand>
        <name>a divalent metal cation</name>
        <dbReference type="ChEBI" id="CHEBI:60240"/>
        <label>1</label>
    </ligand>
</feature>
<keyword evidence="5 6" id="KW-0378">Hydrolase</keyword>
<dbReference type="InterPro" id="IPR002467">
    <property type="entry name" value="Pept_M24A_MAP1"/>
</dbReference>
<keyword evidence="2 6" id="KW-0031">Aminopeptidase</keyword>
<keyword evidence="3 6" id="KW-0645">Protease</keyword>
<dbReference type="GO" id="GO:0046872">
    <property type="term" value="F:metal ion binding"/>
    <property type="evidence" value="ECO:0007669"/>
    <property type="project" value="UniProtKB-UniRule"/>
</dbReference>
<reference evidence="9 10" key="1">
    <citation type="submission" date="2020-01" db="EMBL/GenBank/DDBJ databases">
        <title>Ponticoccus aerotolerans gen. nov., sp. nov., an anaerobic bacterium and proposal of Ponticoccusceae fam. nov., Ponticoccusles ord. nov. and Ponticoccuse classis nov. in the phylum Kiritimatiellaeota.</title>
        <authorList>
            <person name="Zhou L.Y."/>
            <person name="Du Z.J."/>
        </authorList>
    </citation>
    <scope>NUCLEOTIDE SEQUENCE [LARGE SCALE GENOMIC DNA]</scope>
    <source>
        <strain evidence="9 10">S-5007</strain>
    </source>
</reference>
<dbReference type="InterPro" id="IPR000994">
    <property type="entry name" value="Pept_M24"/>
</dbReference>
<dbReference type="Pfam" id="PF00557">
    <property type="entry name" value="Peptidase_M24"/>
    <property type="match status" value="1"/>
</dbReference>
<evidence type="ECO:0000259" key="8">
    <source>
        <dbReference type="Pfam" id="PF00557"/>
    </source>
</evidence>
<proteinExistence type="inferred from homology"/>
<comment type="function">
    <text evidence="1 6">Removes the N-terminal methionine from nascent proteins. The N-terminal methionine is often cleaved when the second residue in the primary sequence is small and uncharged (Met-Ala-, Cys, Gly, Pro, Ser, Thr, or Val). Requires deformylation of the N(alpha)-formylated initiator methionine before it can be hydrolyzed.</text>
</comment>
<keyword evidence="4 6" id="KW-0479">Metal-binding</keyword>
<comment type="similarity">
    <text evidence="6">Belongs to the peptidase M24A family. Methionine aminopeptidase type 1 subfamily.</text>
</comment>
<accession>A0A6P1MAT7</accession>
<sequence>MIVIKTASEIEAMRRVNQMTGRLRTALAAMVEPGLPTIELGNFAKKMIREMGGVSAFYGYHGYPGQICVSVNEEVVHGIPGRRVIHEGDIVSIDTGITYEGFIGDTAVTVAAGKISDENKRLLEVTQAALDAGIAKAVEGNRLGDISFAIQRTVEEAGFSVVREFVGHGIGRDMHEDPQIPNFGKPGRGPVLKAGMTLAIEPMVNIGGPKVKVLDDNWTAVTKDGSNSAHFEHTVAVGKTAPDILTLV</sequence>
<dbReference type="SUPFAM" id="SSF55920">
    <property type="entry name" value="Creatinase/aminopeptidase"/>
    <property type="match status" value="1"/>
</dbReference>
<dbReference type="PROSITE" id="PS00680">
    <property type="entry name" value="MAP_1"/>
    <property type="match status" value="1"/>
</dbReference>
<evidence type="ECO:0000256" key="5">
    <source>
        <dbReference type="ARBA" id="ARBA00022801"/>
    </source>
</evidence>
<keyword evidence="10" id="KW-1185">Reference proteome</keyword>
<dbReference type="InterPro" id="IPR036005">
    <property type="entry name" value="Creatinase/aminopeptidase-like"/>
</dbReference>
<feature type="binding site" evidence="6">
    <location>
        <position position="105"/>
    </location>
    <ligand>
        <name>a divalent metal cation</name>
        <dbReference type="ChEBI" id="CHEBI:60240"/>
        <label>1</label>
    </ligand>
</feature>
<evidence type="ECO:0000256" key="4">
    <source>
        <dbReference type="ARBA" id="ARBA00022723"/>
    </source>
</evidence>
<feature type="binding site" evidence="6">
    <location>
        <position position="168"/>
    </location>
    <ligand>
        <name>a divalent metal cation</name>
        <dbReference type="ChEBI" id="CHEBI:60240"/>
        <label>2</label>
        <note>catalytic</note>
    </ligand>
</feature>
<dbReference type="CDD" id="cd01086">
    <property type="entry name" value="MetAP1"/>
    <property type="match status" value="1"/>
</dbReference>
<feature type="binding site" evidence="6">
    <location>
        <position position="94"/>
    </location>
    <ligand>
        <name>a divalent metal cation</name>
        <dbReference type="ChEBI" id="CHEBI:60240"/>
        <label>1</label>
    </ligand>
</feature>
<organism evidence="9 10">
    <name type="scientific">Tichowtungia aerotolerans</name>
    <dbReference type="NCBI Taxonomy" id="2697043"/>
    <lineage>
        <taxon>Bacteria</taxon>
        <taxon>Pseudomonadati</taxon>
        <taxon>Kiritimatiellota</taxon>
        <taxon>Tichowtungiia</taxon>
        <taxon>Tichowtungiales</taxon>
        <taxon>Tichowtungiaceae</taxon>
        <taxon>Tichowtungia</taxon>
    </lineage>
</organism>
<dbReference type="AlphaFoldDB" id="A0A6P1MAT7"/>
<comment type="subunit">
    <text evidence="6">Monomer.</text>
</comment>
<evidence type="ECO:0000256" key="1">
    <source>
        <dbReference type="ARBA" id="ARBA00002521"/>
    </source>
</evidence>
<dbReference type="KEGG" id="taer:GT409_01795"/>
<evidence type="ECO:0000256" key="3">
    <source>
        <dbReference type="ARBA" id="ARBA00022670"/>
    </source>
</evidence>
<dbReference type="NCBIfam" id="TIGR00500">
    <property type="entry name" value="met_pdase_I"/>
    <property type="match status" value="1"/>
</dbReference>
<comment type="catalytic activity">
    <reaction evidence="6 7">
        <text>Release of N-terminal amino acids, preferentially methionine, from peptides and arylamides.</text>
        <dbReference type="EC" id="3.4.11.18"/>
    </reaction>
</comment>
<feature type="domain" description="Peptidase M24" evidence="8">
    <location>
        <begin position="11"/>
        <end position="238"/>
    </location>
</feature>
<feature type="binding site" evidence="6">
    <location>
        <position position="201"/>
    </location>
    <ligand>
        <name>a divalent metal cation</name>
        <dbReference type="ChEBI" id="CHEBI:60240"/>
        <label>2</label>
        <note>catalytic</note>
    </ligand>
</feature>
<feature type="binding site" evidence="6">
    <location>
        <position position="77"/>
    </location>
    <ligand>
        <name>substrate</name>
    </ligand>
</feature>
<evidence type="ECO:0000313" key="9">
    <source>
        <dbReference type="EMBL" id="QHI68235.1"/>
    </source>
</evidence>
<evidence type="ECO:0000256" key="6">
    <source>
        <dbReference type="HAMAP-Rule" id="MF_01974"/>
    </source>
</evidence>
<evidence type="ECO:0000313" key="10">
    <source>
        <dbReference type="Proteomes" id="UP000464954"/>
    </source>
</evidence>
<dbReference type="GO" id="GO:0070006">
    <property type="term" value="F:metalloaminopeptidase activity"/>
    <property type="evidence" value="ECO:0007669"/>
    <property type="project" value="UniProtKB-UniRule"/>
</dbReference>
<feature type="binding site" evidence="6">
    <location>
        <position position="105"/>
    </location>
    <ligand>
        <name>a divalent metal cation</name>
        <dbReference type="ChEBI" id="CHEBI:60240"/>
        <label>2</label>
        <note>catalytic</note>
    </ligand>
</feature>